<accession>A0A8B6H4R6</accession>
<reference evidence="1" key="1">
    <citation type="submission" date="2018-11" db="EMBL/GenBank/DDBJ databases">
        <authorList>
            <person name="Alioto T."/>
            <person name="Alioto T."/>
        </authorList>
    </citation>
    <scope>NUCLEOTIDE SEQUENCE</scope>
</reference>
<evidence type="ECO:0000313" key="1">
    <source>
        <dbReference type="EMBL" id="VDI74341.1"/>
    </source>
</evidence>
<comment type="caution">
    <text evidence="1">The sequence shown here is derived from an EMBL/GenBank/DDBJ whole genome shotgun (WGS) entry which is preliminary data.</text>
</comment>
<dbReference type="Gene3D" id="3.60.10.10">
    <property type="entry name" value="Endonuclease/exonuclease/phosphatase"/>
    <property type="match status" value="1"/>
</dbReference>
<dbReference type="Proteomes" id="UP000596742">
    <property type="component" value="Unassembled WGS sequence"/>
</dbReference>
<dbReference type="EMBL" id="UYJE01009542">
    <property type="protein sequence ID" value="VDI74341.1"/>
    <property type="molecule type" value="Genomic_DNA"/>
</dbReference>
<dbReference type="AlphaFoldDB" id="A0A8B6H4R6"/>
<organism evidence="1 2">
    <name type="scientific">Mytilus galloprovincialis</name>
    <name type="common">Mediterranean mussel</name>
    <dbReference type="NCBI Taxonomy" id="29158"/>
    <lineage>
        <taxon>Eukaryota</taxon>
        <taxon>Metazoa</taxon>
        <taxon>Spiralia</taxon>
        <taxon>Lophotrochozoa</taxon>
        <taxon>Mollusca</taxon>
        <taxon>Bivalvia</taxon>
        <taxon>Autobranchia</taxon>
        <taxon>Pteriomorphia</taxon>
        <taxon>Mytilida</taxon>
        <taxon>Mytiloidea</taxon>
        <taxon>Mytilidae</taxon>
        <taxon>Mytilinae</taxon>
        <taxon>Mytilus</taxon>
    </lineage>
</organism>
<dbReference type="OrthoDB" id="6162984at2759"/>
<protein>
    <recommendedName>
        <fullName evidence="3">Endonuclease/exonuclease/phosphatase domain-containing protein</fullName>
    </recommendedName>
</protein>
<proteinExistence type="predicted"/>
<sequence>MMVMNASGNGNSPIGASFSPAELRYAVIGNIINQYNPDIILSQEGRKKLYKLFYDNLTNEHTLYVSVYNDEAGVSYNAAKFTIFDPKQQLWSLNTTLICNCVISSNSQLLSRFKALVMYPKGPHVQNGFLVVSYHGRYNDITLENKKIVLKEFLTLIMYYITTCECMPVVIAGDFNMKLDQGLLNNLTAGLSNPFFGHTILKLLSYTPTKNRNKIIDNMIVSSTLDVKDNGVIDVYKQITEMYPFVQQNHCPIILDHDPLYLSCSMQTPQNNLPSFPIALPPAMNQPLTYYPV</sequence>
<dbReference type="SUPFAM" id="SSF56219">
    <property type="entry name" value="DNase I-like"/>
    <property type="match status" value="1"/>
</dbReference>
<gene>
    <name evidence="1" type="ORF">MGAL_10B068547</name>
</gene>
<evidence type="ECO:0008006" key="3">
    <source>
        <dbReference type="Google" id="ProtNLM"/>
    </source>
</evidence>
<dbReference type="InterPro" id="IPR036691">
    <property type="entry name" value="Endo/exonu/phosph_ase_sf"/>
</dbReference>
<evidence type="ECO:0000313" key="2">
    <source>
        <dbReference type="Proteomes" id="UP000596742"/>
    </source>
</evidence>
<name>A0A8B6H4R6_MYTGA</name>
<keyword evidence="2" id="KW-1185">Reference proteome</keyword>